<feature type="transmembrane region" description="Helical" evidence="9">
    <location>
        <begin position="159"/>
        <end position="186"/>
    </location>
</feature>
<feature type="transmembrane region" description="Helical" evidence="9">
    <location>
        <begin position="237"/>
        <end position="259"/>
    </location>
</feature>
<keyword evidence="4 11" id="KW-0808">Transferase</keyword>
<name>B8DIR0_NITV9</name>
<comment type="subcellular location">
    <subcellularLocation>
        <location evidence="1">Cell membrane</location>
        <topology evidence="1">Multi-pass membrane protein</topology>
    </subcellularLocation>
</comment>
<evidence type="ECO:0000256" key="2">
    <source>
        <dbReference type="ARBA" id="ARBA00022475"/>
    </source>
</evidence>
<feature type="transmembrane region" description="Helical" evidence="9">
    <location>
        <begin position="365"/>
        <end position="387"/>
    </location>
</feature>
<feature type="region of interest" description="Disordered" evidence="8">
    <location>
        <begin position="1"/>
        <end position="29"/>
    </location>
</feature>
<feature type="transmembrane region" description="Helical" evidence="9">
    <location>
        <begin position="393"/>
        <end position="412"/>
    </location>
</feature>
<dbReference type="HOGENOM" id="CLU_016165_3_0_7"/>
<organism evidence="11">
    <name type="scientific">Nitratidesulfovibrio vulgaris (strain DSM 19637 / Miyazaki F)</name>
    <name type="common">Desulfovibrio vulgaris</name>
    <dbReference type="NCBI Taxonomy" id="883"/>
    <lineage>
        <taxon>Bacteria</taxon>
        <taxon>Pseudomonadati</taxon>
        <taxon>Thermodesulfobacteriota</taxon>
        <taxon>Desulfovibrionia</taxon>
        <taxon>Desulfovibrionales</taxon>
        <taxon>Desulfovibrionaceae</taxon>
        <taxon>Nitratidesulfovibrio</taxon>
    </lineage>
</organism>
<evidence type="ECO:0000256" key="5">
    <source>
        <dbReference type="ARBA" id="ARBA00022692"/>
    </source>
</evidence>
<dbReference type="InterPro" id="IPR050297">
    <property type="entry name" value="LipidA_mod_glycosyltrf_83"/>
</dbReference>
<dbReference type="GO" id="GO:0009103">
    <property type="term" value="P:lipopolysaccharide biosynthetic process"/>
    <property type="evidence" value="ECO:0007669"/>
    <property type="project" value="UniProtKB-ARBA"/>
</dbReference>
<dbReference type="eggNOG" id="COG1807">
    <property type="taxonomic scope" value="Bacteria"/>
</dbReference>
<evidence type="ECO:0000256" key="8">
    <source>
        <dbReference type="SAM" id="MobiDB-lite"/>
    </source>
</evidence>
<evidence type="ECO:0000256" key="4">
    <source>
        <dbReference type="ARBA" id="ARBA00022679"/>
    </source>
</evidence>
<evidence type="ECO:0000256" key="9">
    <source>
        <dbReference type="SAM" id="Phobius"/>
    </source>
</evidence>
<protein>
    <submittedName>
        <fullName evidence="11">Dolichyl-phosphate-mannose-protein mannosyltransferase family protein</fullName>
    </submittedName>
</protein>
<dbReference type="AlphaFoldDB" id="B8DIR0"/>
<dbReference type="OrthoDB" id="9802649at2"/>
<evidence type="ECO:0000256" key="6">
    <source>
        <dbReference type="ARBA" id="ARBA00022989"/>
    </source>
</evidence>
<dbReference type="EMBL" id="CP001197">
    <property type="protein sequence ID" value="ACL09571.1"/>
    <property type="molecule type" value="Genomic_DNA"/>
</dbReference>
<dbReference type="STRING" id="883.DvMF_2632"/>
<accession>B8DIR0</accession>
<proteinExistence type="predicted"/>
<evidence type="ECO:0000259" key="10">
    <source>
        <dbReference type="Pfam" id="PF13231"/>
    </source>
</evidence>
<feature type="transmembrane region" description="Helical" evidence="9">
    <location>
        <begin position="433"/>
        <end position="450"/>
    </location>
</feature>
<sequence length="596" mass="64738">MSASIHRPEFRPSASAVGTGSHGAHAPRSGAAPAPFGLPTAPIWERNPALCAGVIIAVTTLVRLWFVISGQLDLVQDESQYWDWSRRLQLSYYSKGPLIAWLIHGWTALLGDTETGVRMGAVVNAALAQTLLYLGVARLFRAPALGVLTLFVANTTPLFIASGVLMTTDSPLLLCWAGALFCLHWISREPRGRTPYVLLFACMALGVLAKYMMLAMAGVAVLWLWGLARHDLLARGVAWRVLAVMLAGSAVGMLPILAWNISNDWVSFRHVATLAGVAGKAAKTFLTPDRLPEHLGAQAGIITPWWLGLMLVGGWRALRNACSGHAPGGRNGAGGGGMASVPGTPSVPTAPIGAGCDPDRLRRDILLAAGFWPLWGGMTLWSLHTRIYPNWPAMSYVAGIMLAACCLADLIAARRRDAVLLAAGTRTTVWRRLVPVWAVLGVLTFGLVHAQDALPLPPQYNPATRLKGWADLGEHLDEVRRQLPDPDRVFFFSDAYDMTASLAFYAPGQPVTYCADFGRRMSQYDIWPAPTDKVGWDAVLVRRDGPRMPPQLEEMFESVQVTNYQSTHRGKPGRTFWVVVLRGFNGHWPNSGSGAY</sequence>
<dbReference type="CAZy" id="GT83">
    <property type="family name" value="Glycosyltransferase Family 83"/>
</dbReference>
<keyword evidence="2" id="KW-1003">Cell membrane</keyword>
<dbReference type="GO" id="GO:0016763">
    <property type="term" value="F:pentosyltransferase activity"/>
    <property type="evidence" value="ECO:0007669"/>
    <property type="project" value="TreeGrafter"/>
</dbReference>
<dbReference type="GO" id="GO:0005886">
    <property type="term" value="C:plasma membrane"/>
    <property type="evidence" value="ECO:0007669"/>
    <property type="project" value="UniProtKB-SubCell"/>
</dbReference>
<evidence type="ECO:0000256" key="7">
    <source>
        <dbReference type="ARBA" id="ARBA00023136"/>
    </source>
</evidence>
<evidence type="ECO:0000256" key="3">
    <source>
        <dbReference type="ARBA" id="ARBA00022676"/>
    </source>
</evidence>
<dbReference type="PANTHER" id="PTHR33908">
    <property type="entry name" value="MANNOSYLTRANSFERASE YKCB-RELATED"/>
    <property type="match status" value="1"/>
</dbReference>
<feature type="domain" description="Glycosyltransferase RgtA/B/C/D-like" evidence="10">
    <location>
        <begin position="95"/>
        <end position="248"/>
    </location>
</feature>
<keyword evidence="3 11" id="KW-0328">Glycosyltransferase</keyword>
<feature type="transmembrane region" description="Helical" evidence="9">
    <location>
        <begin position="49"/>
        <end position="72"/>
    </location>
</feature>
<keyword evidence="6 9" id="KW-1133">Transmembrane helix</keyword>
<evidence type="ECO:0000256" key="1">
    <source>
        <dbReference type="ARBA" id="ARBA00004651"/>
    </source>
</evidence>
<keyword evidence="7 9" id="KW-0472">Membrane</keyword>
<dbReference type="InterPro" id="IPR038731">
    <property type="entry name" value="RgtA/B/C-like"/>
</dbReference>
<reference evidence="11" key="1">
    <citation type="submission" date="2008-10" db="EMBL/GenBank/DDBJ databases">
        <title>Complete sequence of Desulfovibrio vulgaris str. 'Miyazaki F'.</title>
        <authorList>
            <person name="Lucas S."/>
            <person name="Copeland A."/>
            <person name="Lapidus A."/>
            <person name="Glavina del Rio T."/>
            <person name="Dalin E."/>
            <person name="Tice H."/>
            <person name="Bruce D."/>
            <person name="Goodwin L."/>
            <person name="Pitluck S."/>
            <person name="Sims D."/>
            <person name="Brettin T."/>
            <person name="Detter J.C."/>
            <person name="Han C."/>
            <person name="Larimer F."/>
            <person name="Land M."/>
            <person name="Hauser L."/>
            <person name="Kyrpides N."/>
            <person name="Mikhailova N."/>
            <person name="Hazen T.C."/>
            <person name="Richardson P."/>
        </authorList>
    </citation>
    <scope>NUCLEOTIDE SEQUENCE</scope>
    <source>
        <strain evidence="11">Miyazaki F</strain>
    </source>
</reference>
<feature type="compositionally biased region" description="Basic and acidic residues" evidence="8">
    <location>
        <begin position="1"/>
        <end position="10"/>
    </location>
</feature>
<dbReference type="Pfam" id="PF13231">
    <property type="entry name" value="PMT_2"/>
    <property type="match status" value="1"/>
</dbReference>
<dbReference type="PANTHER" id="PTHR33908:SF11">
    <property type="entry name" value="MEMBRANE PROTEIN"/>
    <property type="match status" value="1"/>
</dbReference>
<feature type="transmembrane region" description="Helical" evidence="9">
    <location>
        <begin position="198"/>
        <end position="225"/>
    </location>
</feature>
<keyword evidence="5 9" id="KW-0812">Transmembrane</keyword>
<evidence type="ECO:0000313" key="11">
    <source>
        <dbReference type="EMBL" id="ACL09571.1"/>
    </source>
</evidence>
<dbReference type="KEGG" id="dvm:DvMF_2632"/>
<gene>
    <name evidence="11" type="ordered locus">DvMF_2632</name>
</gene>